<feature type="compositionally biased region" description="Basic residues" evidence="1">
    <location>
        <begin position="193"/>
        <end position="206"/>
    </location>
</feature>
<accession>A0A3N4JVE5</accession>
<feature type="compositionally biased region" description="Low complexity" evidence="1">
    <location>
        <begin position="456"/>
        <end position="465"/>
    </location>
</feature>
<sequence length="619" mass="67894">MPVVLGDEMLIPPSMRRPKIYYTVANSYNDPGFETTIIESPSMSSSATSIELPPHRPLTPPRSPIVIHEDLYVPLPTEIEYSRGREYVIHPAGGSAAYYRRIEGGGFGGELDMNYSHGHGYGRGNRHLRSRSVGPVSDYDSYSDDYYLEDGTRHGIHHHPHGSLHGHHDHHSHHRAKHLLEGGAGLAGAHKLHEHREHRGRRHRRSSSSDGHKGRHLAEAAGLALGAKKLMKHRSHSRPGRSPSPKSHHRGRHLAEAAGLALGAEQFMKHRSHSRPGRSPSPESHHRGRHLAEAGIAATGLKHALNNHRSRSHSRHRRFSTDSERYPGWYSDDHKAHRRAKRLAEAGLGVAAAGAAKELYDHRKHRRSSSVSSPDEARKHHGPHMAAAALGATAAGLAHRKHAHHRRRSSSVSSYSSSTDNERKHRGRKIAGAAAGAAAAGLAAKALYDHQKNRSRSSSTSSSSSDEGKRRHRGKLGNAAYTAAATAGLKHHHNHRSRSRSRSYSRSRSRSSSRERRKHASGLKKAGYTMAGALAEKHRREQKQGRSLSADGRGHDEHYKGYHDGRHVTHGHLKPGQGFVESESVHSSPTRIGTRSRRGSPGGGMPGKAMDHPSTGHIG</sequence>
<dbReference type="Proteomes" id="UP000276215">
    <property type="component" value="Unassembled WGS sequence"/>
</dbReference>
<reference evidence="2 3" key="1">
    <citation type="journal article" date="2018" name="Nat. Ecol. Evol.">
        <title>Pezizomycetes genomes reveal the molecular basis of ectomycorrhizal truffle lifestyle.</title>
        <authorList>
            <person name="Murat C."/>
            <person name="Payen T."/>
            <person name="Noel B."/>
            <person name="Kuo A."/>
            <person name="Morin E."/>
            <person name="Chen J."/>
            <person name="Kohler A."/>
            <person name="Krizsan K."/>
            <person name="Balestrini R."/>
            <person name="Da Silva C."/>
            <person name="Montanini B."/>
            <person name="Hainaut M."/>
            <person name="Levati E."/>
            <person name="Barry K.W."/>
            <person name="Belfiori B."/>
            <person name="Cichocki N."/>
            <person name="Clum A."/>
            <person name="Dockter R.B."/>
            <person name="Fauchery L."/>
            <person name="Guy J."/>
            <person name="Iotti M."/>
            <person name="Le Tacon F."/>
            <person name="Lindquist E.A."/>
            <person name="Lipzen A."/>
            <person name="Malagnac F."/>
            <person name="Mello A."/>
            <person name="Molinier V."/>
            <person name="Miyauchi S."/>
            <person name="Poulain J."/>
            <person name="Riccioni C."/>
            <person name="Rubini A."/>
            <person name="Sitrit Y."/>
            <person name="Splivallo R."/>
            <person name="Traeger S."/>
            <person name="Wang M."/>
            <person name="Zifcakova L."/>
            <person name="Wipf D."/>
            <person name="Zambonelli A."/>
            <person name="Paolocci F."/>
            <person name="Nowrousian M."/>
            <person name="Ottonello S."/>
            <person name="Baldrian P."/>
            <person name="Spatafora J.W."/>
            <person name="Henrissat B."/>
            <person name="Nagy L.G."/>
            <person name="Aury J.M."/>
            <person name="Wincker P."/>
            <person name="Grigoriev I.V."/>
            <person name="Bonfante P."/>
            <person name="Martin F.M."/>
        </authorList>
    </citation>
    <scope>NUCLEOTIDE SEQUENCE [LARGE SCALE GENOMIC DNA]</scope>
    <source>
        <strain evidence="2 3">120613-1</strain>
    </source>
</reference>
<evidence type="ECO:0000313" key="2">
    <source>
        <dbReference type="EMBL" id="RPB01158.1"/>
    </source>
</evidence>
<keyword evidence="3" id="KW-1185">Reference proteome</keyword>
<feature type="compositionally biased region" description="Basic residues" evidence="1">
    <location>
        <begin position="489"/>
        <end position="522"/>
    </location>
</feature>
<feature type="region of interest" description="Disordered" evidence="1">
    <location>
        <begin position="193"/>
        <end position="215"/>
    </location>
</feature>
<feature type="region of interest" description="Disordered" evidence="1">
    <location>
        <begin position="448"/>
        <end position="555"/>
    </location>
</feature>
<feature type="region of interest" description="Disordered" evidence="1">
    <location>
        <begin position="305"/>
        <end position="331"/>
    </location>
</feature>
<feature type="region of interest" description="Disordered" evidence="1">
    <location>
        <begin position="230"/>
        <end position="252"/>
    </location>
</feature>
<evidence type="ECO:0000256" key="1">
    <source>
        <dbReference type="SAM" id="MobiDB-lite"/>
    </source>
</evidence>
<feature type="compositionally biased region" description="Basic residues" evidence="1">
    <location>
        <begin position="305"/>
        <end position="318"/>
    </location>
</feature>
<feature type="compositionally biased region" description="Basic residues" evidence="1">
    <location>
        <begin position="230"/>
        <end position="239"/>
    </location>
</feature>
<dbReference type="AlphaFoldDB" id="A0A3N4JVE5"/>
<feature type="compositionally biased region" description="Basic and acidic residues" evidence="1">
    <location>
        <begin position="319"/>
        <end position="331"/>
    </location>
</feature>
<dbReference type="STRING" id="1336337.A0A3N4JVE5"/>
<protein>
    <recommendedName>
        <fullName evidence="4">DUF3824 domain-containing protein</fullName>
    </recommendedName>
</protein>
<evidence type="ECO:0000313" key="3">
    <source>
        <dbReference type="Proteomes" id="UP000276215"/>
    </source>
</evidence>
<feature type="compositionally biased region" description="Basic residues" evidence="1">
    <location>
        <begin position="154"/>
        <end position="177"/>
    </location>
</feature>
<feature type="region of interest" description="Disordered" evidence="1">
    <location>
        <begin position="395"/>
        <end position="433"/>
    </location>
</feature>
<feature type="region of interest" description="Disordered" evidence="1">
    <location>
        <begin position="580"/>
        <end position="619"/>
    </location>
</feature>
<proteinExistence type="predicted"/>
<dbReference type="EMBL" id="ML120375">
    <property type="protein sequence ID" value="RPB01158.1"/>
    <property type="molecule type" value="Genomic_DNA"/>
</dbReference>
<evidence type="ECO:0008006" key="4">
    <source>
        <dbReference type="Google" id="ProtNLM"/>
    </source>
</evidence>
<feature type="region of interest" description="Disordered" evidence="1">
    <location>
        <begin position="269"/>
        <end position="288"/>
    </location>
</feature>
<feature type="region of interest" description="Disordered" evidence="1">
    <location>
        <begin position="153"/>
        <end position="178"/>
    </location>
</feature>
<feature type="region of interest" description="Disordered" evidence="1">
    <location>
        <begin position="358"/>
        <end position="383"/>
    </location>
</feature>
<feature type="compositionally biased region" description="Basic residues" evidence="1">
    <location>
        <begin position="398"/>
        <end position="409"/>
    </location>
</feature>
<gene>
    <name evidence="2" type="ORF">L873DRAFT_690475</name>
</gene>
<organism evidence="2 3">
    <name type="scientific">Choiromyces venosus 120613-1</name>
    <dbReference type="NCBI Taxonomy" id="1336337"/>
    <lineage>
        <taxon>Eukaryota</taxon>
        <taxon>Fungi</taxon>
        <taxon>Dikarya</taxon>
        <taxon>Ascomycota</taxon>
        <taxon>Pezizomycotina</taxon>
        <taxon>Pezizomycetes</taxon>
        <taxon>Pezizales</taxon>
        <taxon>Tuberaceae</taxon>
        <taxon>Choiromyces</taxon>
    </lineage>
</organism>
<dbReference type="OrthoDB" id="5423899at2759"/>
<feature type="compositionally biased region" description="Basic and acidic residues" evidence="1">
    <location>
        <begin position="535"/>
        <end position="544"/>
    </location>
</feature>
<name>A0A3N4JVE5_9PEZI</name>